<dbReference type="Proteomes" id="UP001152798">
    <property type="component" value="Chromosome 1"/>
</dbReference>
<dbReference type="EMBL" id="OV725077">
    <property type="protein sequence ID" value="CAH1389570.1"/>
    <property type="molecule type" value="Genomic_DNA"/>
</dbReference>
<protein>
    <submittedName>
        <fullName evidence="1">Uncharacterized protein</fullName>
    </submittedName>
</protein>
<proteinExistence type="predicted"/>
<accession>A0A9P0E277</accession>
<gene>
    <name evidence="1" type="ORF">NEZAVI_LOCUS958</name>
</gene>
<evidence type="ECO:0000313" key="1">
    <source>
        <dbReference type="EMBL" id="CAH1389570.1"/>
    </source>
</evidence>
<evidence type="ECO:0000313" key="2">
    <source>
        <dbReference type="Proteomes" id="UP001152798"/>
    </source>
</evidence>
<organism evidence="1 2">
    <name type="scientific">Nezara viridula</name>
    <name type="common">Southern green stink bug</name>
    <name type="synonym">Cimex viridulus</name>
    <dbReference type="NCBI Taxonomy" id="85310"/>
    <lineage>
        <taxon>Eukaryota</taxon>
        <taxon>Metazoa</taxon>
        <taxon>Ecdysozoa</taxon>
        <taxon>Arthropoda</taxon>
        <taxon>Hexapoda</taxon>
        <taxon>Insecta</taxon>
        <taxon>Pterygota</taxon>
        <taxon>Neoptera</taxon>
        <taxon>Paraneoptera</taxon>
        <taxon>Hemiptera</taxon>
        <taxon>Heteroptera</taxon>
        <taxon>Panheteroptera</taxon>
        <taxon>Pentatomomorpha</taxon>
        <taxon>Pentatomoidea</taxon>
        <taxon>Pentatomidae</taxon>
        <taxon>Pentatominae</taxon>
        <taxon>Nezara</taxon>
    </lineage>
</organism>
<sequence length="88" mass="10338">MKLVIGNTHNTIYQGIATKNYYPTKQQILKSLEWSYLYNQQYTKRRLIKKTLQSNILLNRGLCSVTEAKWNKESNVLNLFPIIKTFLG</sequence>
<reference evidence="1" key="1">
    <citation type="submission" date="2022-01" db="EMBL/GenBank/DDBJ databases">
        <authorList>
            <person name="King R."/>
        </authorList>
    </citation>
    <scope>NUCLEOTIDE SEQUENCE</scope>
</reference>
<name>A0A9P0E277_NEZVI</name>
<keyword evidence="2" id="KW-1185">Reference proteome</keyword>
<dbReference type="AlphaFoldDB" id="A0A9P0E277"/>